<proteinExistence type="predicted"/>
<keyword evidence="1" id="KW-0812">Transmembrane</keyword>
<reference evidence="2 3" key="1">
    <citation type="submission" date="2019-06" db="EMBL/GenBank/DDBJ databases">
        <title>Sequencing the genomes of 1000 actinobacteria strains.</title>
        <authorList>
            <person name="Klenk H.-P."/>
        </authorList>
    </citation>
    <scope>NUCLEOTIDE SEQUENCE [LARGE SCALE GENOMIC DNA]</scope>
    <source>
        <strain evidence="2 3">DSM 44826</strain>
    </source>
</reference>
<dbReference type="Proteomes" id="UP000317940">
    <property type="component" value="Unassembled WGS sequence"/>
</dbReference>
<keyword evidence="1" id="KW-1133">Transmembrane helix</keyword>
<dbReference type="EMBL" id="VIWT01000001">
    <property type="protein sequence ID" value="TWG00498.1"/>
    <property type="molecule type" value="Genomic_DNA"/>
</dbReference>
<feature type="transmembrane region" description="Helical" evidence="1">
    <location>
        <begin position="74"/>
        <end position="92"/>
    </location>
</feature>
<evidence type="ECO:0000313" key="3">
    <source>
        <dbReference type="Proteomes" id="UP000317940"/>
    </source>
</evidence>
<keyword evidence="3" id="KW-1185">Reference proteome</keyword>
<evidence type="ECO:0000256" key="1">
    <source>
        <dbReference type="SAM" id="Phobius"/>
    </source>
</evidence>
<dbReference type="OrthoDB" id="3874262at2"/>
<comment type="caution">
    <text evidence="2">The sequence shown here is derived from an EMBL/GenBank/DDBJ whole genome shotgun (WGS) entry which is preliminary data.</text>
</comment>
<gene>
    <name evidence="2" type="ORF">FHX73_114377</name>
</gene>
<accession>A0A561UM97</accession>
<protein>
    <submittedName>
        <fullName evidence="2">Uncharacterized protein</fullName>
    </submittedName>
</protein>
<sequence>MQHTQRAFSRMKALFAAYGALSAGVLLLVAVRAASGLSSSSFMWTRSSLILASAAALLWLTVRSEHGSQPAYERLRKTTVVLPIAIVGVDLIPGLCPAWFAIVQAAGALPLVAAAFVGNGARLRASFAEQSAIGR</sequence>
<feature type="transmembrane region" description="Helical" evidence="1">
    <location>
        <begin position="43"/>
        <end position="62"/>
    </location>
</feature>
<organism evidence="2 3">
    <name type="scientific">Kitasatospora viridis</name>
    <dbReference type="NCBI Taxonomy" id="281105"/>
    <lineage>
        <taxon>Bacteria</taxon>
        <taxon>Bacillati</taxon>
        <taxon>Actinomycetota</taxon>
        <taxon>Actinomycetes</taxon>
        <taxon>Kitasatosporales</taxon>
        <taxon>Streptomycetaceae</taxon>
        <taxon>Kitasatospora</taxon>
    </lineage>
</organism>
<dbReference type="RefSeq" id="WP_145906593.1">
    <property type="nucleotide sequence ID" value="NZ_BAAAMZ010000014.1"/>
</dbReference>
<keyword evidence="1" id="KW-0472">Membrane</keyword>
<evidence type="ECO:0000313" key="2">
    <source>
        <dbReference type="EMBL" id="TWG00498.1"/>
    </source>
</evidence>
<name>A0A561UM97_9ACTN</name>
<dbReference type="AlphaFoldDB" id="A0A561UM97"/>